<evidence type="ECO:0000313" key="14">
    <source>
        <dbReference type="EMBL" id="MFD0958552.1"/>
    </source>
</evidence>
<evidence type="ECO:0000256" key="6">
    <source>
        <dbReference type="ARBA" id="ARBA00022723"/>
    </source>
</evidence>
<dbReference type="PANTHER" id="PTHR30182">
    <property type="entry name" value="L-SERINE DEHYDRATASE"/>
    <property type="match status" value="1"/>
</dbReference>
<dbReference type="Proteomes" id="UP001596989">
    <property type="component" value="Unassembled WGS sequence"/>
</dbReference>
<protein>
    <recommendedName>
        <fullName evidence="11">L-serine deaminase</fullName>
    </recommendedName>
</protein>
<evidence type="ECO:0000256" key="8">
    <source>
        <dbReference type="ARBA" id="ARBA00023014"/>
    </source>
</evidence>
<evidence type="ECO:0000256" key="4">
    <source>
        <dbReference type="ARBA" id="ARBA00022432"/>
    </source>
</evidence>
<evidence type="ECO:0000256" key="1">
    <source>
        <dbReference type="ARBA" id="ARBA00001966"/>
    </source>
</evidence>
<dbReference type="SUPFAM" id="SSF143548">
    <property type="entry name" value="Serine metabolism enzymes domain"/>
    <property type="match status" value="1"/>
</dbReference>
<dbReference type="InterPro" id="IPR045865">
    <property type="entry name" value="ACT-like_dom_sf"/>
</dbReference>
<dbReference type="InterPro" id="IPR004643">
    <property type="entry name" value="Fe-S_L-Ser_bsu"/>
</dbReference>
<evidence type="ECO:0000256" key="10">
    <source>
        <dbReference type="ARBA" id="ARBA00049406"/>
    </source>
</evidence>
<comment type="catalytic activity">
    <reaction evidence="10 11 12">
        <text>L-serine = pyruvate + NH4(+)</text>
        <dbReference type="Rhea" id="RHEA:19169"/>
        <dbReference type="ChEBI" id="CHEBI:15361"/>
        <dbReference type="ChEBI" id="CHEBI:28938"/>
        <dbReference type="ChEBI" id="CHEBI:33384"/>
        <dbReference type="EC" id="4.3.1.17"/>
    </reaction>
</comment>
<evidence type="ECO:0000256" key="5">
    <source>
        <dbReference type="ARBA" id="ARBA00022485"/>
    </source>
</evidence>
<evidence type="ECO:0000256" key="9">
    <source>
        <dbReference type="ARBA" id="ARBA00023239"/>
    </source>
</evidence>
<dbReference type="RefSeq" id="WP_377562342.1">
    <property type="nucleotide sequence ID" value="NZ_JBHTJZ010000005.1"/>
</dbReference>
<evidence type="ECO:0000256" key="7">
    <source>
        <dbReference type="ARBA" id="ARBA00023004"/>
    </source>
</evidence>
<sequence>MRFKDVFSIIGPVMVGPSSSHTAGAVRLGRVARALIEQQPKEAVITLYGSFAATGQGHGTDAALVGGLLGYNTYDERLPDALEYAEAAGIGVAIRTGQAPNAHPNTVRFALSTEAGEVVTVTGCSIGGGTIKMTEVNGFSVNFSASSPTIVIQHADVKGMVASISRTLEKDGLNISRMSVDRKGRNGDALSVMETDEPPSGETLQELHRMATVRSVRLVHVVD</sequence>
<reference evidence="15" key="1">
    <citation type="journal article" date="2019" name="Int. J. Syst. Evol. Microbiol.">
        <title>The Global Catalogue of Microorganisms (GCM) 10K type strain sequencing project: providing services to taxonomists for standard genome sequencing and annotation.</title>
        <authorList>
            <consortium name="The Broad Institute Genomics Platform"/>
            <consortium name="The Broad Institute Genome Sequencing Center for Infectious Disease"/>
            <person name="Wu L."/>
            <person name="Ma J."/>
        </authorList>
    </citation>
    <scope>NUCLEOTIDE SEQUENCE [LARGE SCALE GENOMIC DNA]</scope>
    <source>
        <strain evidence="15">CCUG 59129</strain>
    </source>
</reference>
<name>A0ABW3HM64_9BACL</name>
<dbReference type="InterPro" id="IPR005131">
    <property type="entry name" value="Ser_deHydtase_bsu"/>
</dbReference>
<evidence type="ECO:0000256" key="12">
    <source>
        <dbReference type="RuleBase" id="RU366059"/>
    </source>
</evidence>
<organism evidence="14 15">
    <name type="scientific">Paenibacillus chungangensis</name>
    <dbReference type="NCBI Taxonomy" id="696535"/>
    <lineage>
        <taxon>Bacteria</taxon>
        <taxon>Bacillati</taxon>
        <taxon>Bacillota</taxon>
        <taxon>Bacilli</taxon>
        <taxon>Bacillales</taxon>
        <taxon>Paenibacillaceae</taxon>
        <taxon>Paenibacillus</taxon>
    </lineage>
</organism>
<dbReference type="NCBIfam" id="TIGR00719">
    <property type="entry name" value="sda_beta"/>
    <property type="match status" value="1"/>
</dbReference>
<dbReference type="PANTHER" id="PTHR30182:SF12">
    <property type="entry name" value="L-SERINE DEHYDRATASE, BETA CHAIN-RELATED"/>
    <property type="match status" value="1"/>
</dbReference>
<feature type="domain" description="ACT" evidence="13">
    <location>
        <begin position="149"/>
        <end position="221"/>
    </location>
</feature>
<keyword evidence="9 11" id="KW-0456">Lyase</keyword>
<proteinExistence type="inferred from homology"/>
<dbReference type="Gene3D" id="3.30.1330.90">
    <property type="entry name" value="D-3-phosphoglycerate dehydrogenase, domain 3"/>
    <property type="match status" value="1"/>
</dbReference>
<dbReference type="Pfam" id="PF01842">
    <property type="entry name" value="ACT"/>
    <property type="match status" value="1"/>
</dbReference>
<keyword evidence="6 11" id="KW-0479">Metal-binding</keyword>
<dbReference type="Pfam" id="PF03315">
    <property type="entry name" value="SDH_beta"/>
    <property type="match status" value="1"/>
</dbReference>
<dbReference type="PROSITE" id="PS51671">
    <property type="entry name" value="ACT"/>
    <property type="match status" value="1"/>
</dbReference>
<keyword evidence="8 11" id="KW-0411">Iron-sulfur</keyword>
<comment type="cofactor">
    <cofactor evidence="1 12">
        <name>[4Fe-4S] cluster</name>
        <dbReference type="ChEBI" id="CHEBI:49883"/>
    </cofactor>
</comment>
<keyword evidence="5 11" id="KW-0004">4Fe-4S</keyword>
<evidence type="ECO:0000259" key="13">
    <source>
        <dbReference type="PROSITE" id="PS51671"/>
    </source>
</evidence>
<evidence type="ECO:0000313" key="15">
    <source>
        <dbReference type="Proteomes" id="UP001596989"/>
    </source>
</evidence>
<dbReference type="InterPro" id="IPR051318">
    <property type="entry name" value="Fe-S_L-Ser"/>
</dbReference>
<keyword evidence="7 11" id="KW-0408">Iron</keyword>
<comment type="caution">
    <text evidence="14">The sequence shown here is derived from an EMBL/GenBank/DDBJ whole genome shotgun (WGS) entry which is preliminary data.</text>
</comment>
<evidence type="ECO:0000256" key="11">
    <source>
        <dbReference type="PIRNR" id="PIRNR036692"/>
    </source>
</evidence>
<evidence type="ECO:0000256" key="3">
    <source>
        <dbReference type="ARBA" id="ARBA00008636"/>
    </source>
</evidence>
<dbReference type="GO" id="GO:0003941">
    <property type="term" value="F:L-serine ammonia-lyase activity"/>
    <property type="evidence" value="ECO:0007669"/>
    <property type="project" value="UniProtKB-EC"/>
</dbReference>
<dbReference type="InterPro" id="IPR002912">
    <property type="entry name" value="ACT_dom"/>
</dbReference>
<accession>A0ABW3HM64</accession>
<keyword evidence="15" id="KW-1185">Reference proteome</keyword>
<comment type="pathway">
    <text evidence="2 11">Carbohydrate biosynthesis; gluconeogenesis.</text>
</comment>
<dbReference type="EMBL" id="JBHTJZ010000005">
    <property type="protein sequence ID" value="MFD0958552.1"/>
    <property type="molecule type" value="Genomic_DNA"/>
</dbReference>
<keyword evidence="4 11" id="KW-0312">Gluconeogenesis</keyword>
<evidence type="ECO:0000256" key="2">
    <source>
        <dbReference type="ARBA" id="ARBA00004742"/>
    </source>
</evidence>
<dbReference type="CDD" id="cd04903">
    <property type="entry name" value="ACT_LSD"/>
    <property type="match status" value="1"/>
</dbReference>
<dbReference type="InterPro" id="IPR029009">
    <property type="entry name" value="ASB_dom_sf"/>
</dbReference>
<dbReference type="PIRSF" id="PIRSF036692">
    <property type="entry name" value="SDH_B"/>
    <property type="match status" value="1"/>
</dbReference>
<comment type="similarity">
    <text evidence="3 11 12">Belongs to the iron-sulfur dependent L-serine dehydratase family.</text>
</comment>
<dbReference type="SUPFAM" id="SSF55021">
    <property type="entry name" value="ACT-like"/>
    <property type="match status" value="1"/>
</dbReference>
<gene>
    <name evidence="14" type="primary">sdaAB</name>
    <name evidence="14" type="ORF">ACFQ2I_04040</name>
</gene>
<dbReference type="Gene3D" id="3.30.70.260">
    <property type="match status" value="1"/>
</dbReference>